<evidence type="ECO:0000313" key="3">
    <source>
        <dbReference type="EMBL" id="PHN01129.1"/>
    </source>
</evidence>
<keyword evidence="2" id="KW-1133">Transmembrane helix</keyword>
<keyword evidence="2" id="KW-0812">Transmembrane</keyword>
<protein>
    <submittedName>
        <fullName evidence="3">Uncharacterized protein</fullName>
    </submittedName>
</protein>
<dbReference type="AlphaFoldDB" id="A0A2D0MZ17"/>
<evidence type="ECO:0000256" key="1">
    <source>
        <dbReference type="SAM" id="MobiDB-lite"/>
    </source>
</evidence>
<keyword evidence="2" id="KW-0472">Membrane</keyword>
<evidence type="ECO:0000256" key="2">
    <source>
        <dbReference type="SAM" id="Phobius"/>
    </source>
</evidence>
<dbReference type="RefSeq" id="WP_099155460.1">
    <property type="nucleotide sequence ID" value="NZ_PDUD01000062.1"/>
</dbReference>
<feature type="region of interest" description="Disordered" evidence="1">
    <location>
        <begin position="36"/>
        <end position="55"/>
    </location>
</feature>
<comment type="caution">
    <text evidence="3">The sequence shown here is derived from an EMBL/GenBank/DDBJ whole genome shotgun (WGS) entry which is preliminary data.</text>
</comment>
<sequence>MKNTNGQVWIFAGSAALVLASGAYLLWWHPKRKTQRNLQDVKGNPAPDMTTKPTSTAVVTEPNWQDPFDMQYAKDVLEWVAPRKILALNTEKAKLLAKQIKAAKGAWYSNDNEQAVASVFAKQLKDKVQVANLSQAFWQLYKTDMWEYLNGFLSSKEMEKYVHEPVRKLADYRIA</sequence>
<gene>
    <name evidence="3" type="ORF">CRP01_38650</name>
</gene>
<accession>A0A2D0MZ17</accession>
<reference evidence="3 4" key="1">
    <citation type="submission" date="2017-10" db="EMBL/GenBank/DDBJ databases">
        <title>The draft genome sequence of Lewinella nigricans NBRC 102662.</title>
        <authorList>
            <person name="Wang K."/>
        </authorList>
    </citation>
    <scope>NUCLEOTIDE SEQUENCE [LARGE SCALE GENOMIC DNA]</scope>
    <source>
        <strain evidence="3 4">NBRC 102662</strain>
    </source>
</reference>
<dbReference type="OrthoDB" id="1163481at2"/>
<keyword evidence="4" id="KW-1185">Reference proteome</keyword>
<name>A0A2D0MZ17_FLAN2</name>
<dbReference type="EMBL" id="PDUD01000062">
    <property type="protein sequence ID" value="PHN01129.1"/>
    <property type="molecule type" value="Genomic_DNA"/>
</dbReference>
<dbReference type="Proteomes" id="UP000223913">
    <property type="component" value="Unassembled WGS sequence"/>
</dbReference>
<evidence type="ECO:0000313" key="4">
    <source>
        <dbReference type="Proteomes" id="UP000223913"/>
    </source>
</evidence>
<feature type="transmembrane region" description="Helical" evidence="2">
    <location>
        <begin position="6"/>
        <end position="27"/>
    </location>
</feature>
<organism evidence="3 4">
    <name type="scientific">Flavilitoribacter nigricans (strain ATCC 23147 / DSM 23189 / NBRC 102662 / NCIMB 1420 / SS-2)</name>
    <name type="common">Lewinella nigricans</name>
    <dbReference type="NCBI Taxonomy" id="1122177"/>
    <lineage>
        <taxon>Bacteria</taxon>
        <taxon>Pseudomonadati</taxon>
        <taxon>Bacteroidota</taxon>
        <taxon>Saprospiria</taxon>
        <taxon>Saprospirales</taxon>
        <taxon>Lewinellaceae</taxon>
        <taxon>Flavilitoribacter</taxon>
    </lineage>
</organism>
<proteinExistence type="predicted"/>